<sequence length="584" mass="65875">MAACNMKAIFQVNCCAQRPPSVTTFEQMKNQLLSSFQKTSIKLPSPHGIIKKTSIELLHSLTDSVFQFVDNQSDPSLSNFGPVEEIGEAIYVTDIQGVIPSDFPEGVYIRNGPNPLFGGLKSTKSIFGRSSHIWVEGEGMVHALYFKKESDGRWCVSYNNKHIETDTYKMEKERKNPSFLPAAEGDSPAILSAYFLNFLRYGTVSKMYSNTTVFEHGGKFYSVAEDHLPQEIDIRTLNTIGNWDVNGSWNRPFTAHPKKTPDSGELVIMGVNAVKPFFEIGIISDDGSKLVHKADLKFQRCTLSHDIGVTMRYNVILDFPLIVDIKRLANGGPLIKYVKEEYARIGVMPRYGDADSVKWFEVEPCCVFHIINTFEDDNEVVLLACRSRTSIIPGPDYGLNKYEWFSSRFKHESDKNCDSDESLFTQAYEWRLNMKTGEVKERFLTGKLHSMDFPMINENFTGFKNKYGYAQVVDLDASSVSGVAKYDGLVKLYLGDTKQQDYVKMENHQFPKNTFCTGAIFVAKPGGKEEDDGWVVTFVHDEELNISRVIIVDAKKFTSEPVAIITLSSRVPYGFHGAFMPLIL</sequence>
<dbReference type="PANTHER" id="PTHR10543">
    <property type="entry name" value="BETA-CAROTENE DIOXYGENASE"/>
    <property type="match status" value="1"/>
</dbReference>
<keyword evidence="4 5" id="KW-0408">Iron</keyword>
<comment type="caution">
    <text evidence="6">The sequence shown here is derived from an EMBL/GenBank/DDBJ whole genome shotgun (WGS) entry which is preliminary data.</text>
</comment>
<dbReference type="InterPro" id="IPR004294">
    <property type="entry name" value="Carotenoid_Oase"/>
</dbReference>
<organism evidence="6 7">
    <name type="scientific">Deinandra increscens subsp. villosa</name>
    <dbReference type="NCBI Taxonomy" id="3103831"/>
    <lineage>
        <taxon>Eukaryota</taxon>
        <taxon>Viridiplantae</taxon>
        <taxon>Streptophyta</taxon>
        <taxon>Embryophyta</taxon>
        <taxon>Tracheophyta</taxon>
        <taxon>Spermatophyta</taxon>
        <taxon>Magnoliopsida</taxon>
        <taxon>eudicotyledons</taxon>
        <taxon>Gunneridae</taxon>
        <taxon>Pentapetalae</taxon>
        <taxon>asterids</taxon>
        <taxon>campanulids</taxon>
        <taxon>Asterales</taxon>
        <taxon>Asteraceae</taxon>
        <taxon>Asteroideae</taxon>
        <taxon>Heliantheae alliance</taxon>
        <taxon>Madieae</taxon>
        <taxon>Madiinae</taxon>
        <taxon>Deinandra</taxon>
    </lineage>
</organism>
<evidence type="ECO:0000256" key="2">
    <source>
        <dbReference type="ARBA" id="ARBA00022723"/>
    </source>
</evidence>
<name>A0AAP0DU68_9ASTR</name>
<evidence type="ECO:0000256" key="1">
    <source>
        <dbReference type="ARBA" id="ARBA00006787"/>
    </source>
</evidence>
<feature type="binding site" evidence="5">
    <location>
        <position position="256"/>
    </location>
    <ligand>
        <name>Fe cation</name>
        <dbReference type="ChEBI" id="CHEBI:24875"/>
        <note>catalytic</note>
    </ligand>
</feature>
<protein>
    <recommendedName>
        <fullName evidence="8">Carotenoid 9,10(9',10')-cleavage dioxygenase 1-like</fullName>
    </recommendedName>
</protein>
<dbReference type="GO" id="GO:0009570">
    <property type="term" value="C:chloroplast stroma"/>
    <property type="evidence" value="ECO:0007669"/>
    <property type="project" value="TreeGrafter"/>
</dbReference>
<dbReference type="AlphaFoldDB" id="A0AAP0DU68"/>
<feature type="binding site" evidence="5">
    <location>
        <position position="369"/>
    </location>
    <ligand>
        <name>Fe cation</name>
        <dbReference type="ChEBI" id="CHEBI:24875"/>
        <note>catalytic</note>
    </ligand>
</feature>
<evidence type="ECO:0000256" key="4">
    <source>
        <dbReference type="ARBA" id="ARBA00023004"/>
    </source>
</evidence>
<keyword evidence="3" id="KW-0223">Dioxygenase</keyword>
<evidence type="ECO:0000256" key="3">
    <source>
        <dbReference type="ARBA" id="ARBA00022964"/>
    </source>
</evidence>
<evidence type="ECO:0000256" key="5">
    <source>
        <dbReference type="PIRSR" id="PIRSR604294-1"/>
    </source>
</evidence>
<gene>
    <name evidence="6" type="ORF">SSX86_001116</name>
</gene>
<accession>A0AAP0DU68</accession>
<keyword evidence="3" id="KW-0560">Oxidoreductase</keyword>
<comment type="cofactor">
    <cofactor evidence="5">
        <name>Fe(2+)</name>
        <dbReference type="ChEBI" id="CHEBI:29033"/>
    </cofactor>
    <text evidence="5">Binds 1 Fe(2+) ion per subunit.</text>
</comment>
<dbReference type="GO" id="GO:0010436">
    <property type="term" value="F:carotenoid dioxygenase activity"/>
    <property type="evidence" value="ECO:0007669"/>
    <property type="project" value="TreeGrafter"/>
</dbReference>
<feature type="binding site" evidence="5">
    <location>
        <position position="305"/>
    </location>
    <ligand>
        <name>Fe cation</name>
        <dbReference type="ChEBI" id="CHEBI:24875"/>
        <note>catalytic</note>
    </ligand>
</feature>
<dbReference type="GO" id="GO:0016121">
    <property type="term" value="P:carotene catabolic process"/>
    <property type="evidence" value="ECO:0007669"/>
    <property type="project" value="TreeGrafter"/>
</dbReference>
<dbReference type="PANTHER" id="PTHR10543:SF142">
    <property type="entry name" value="OS06G0162550 PROTEIN"/>
    <property type="match status" value="1"/>
</dbReference>
<evidence type="ECO:0000313" key="7">
    <source>
        <dbReference type="Proteomes" id="UP001408789"/>
    </source>
</evidence>
<reference evidence="6 7" key="1">
    <citation type="submission" date="2024-04" db="EMBL/GenBank/DDBJ databases">
        <title>The reference genome of an endangered Asteraceae, Deinandra increscens subsp. villosa, native to the Central Coast of California.</title>
        <authorList>
            <person name="Guilliams M."/>
            <person name="Hasenstab-Lehman K."/>
            <person name="Meyer R."/>
            <person name="Mcevoy S."/>
        </authorList>
    </citation>
    <scope>NUCLEOTIDE SEQUENCE [LARGE SCALE GENOMIC DNA]</scope>
    <source>
        <tissue evidence="6">Leaf</tissue>
    </source>
</reference>
<keyword evidence="2 5" id="KW-0479">Metal-binding</keyword>
<dbReference type="GO" id="GO:0046872">
    <property type="term" value="F:metal ion binding"/>
    <property type="evidence" value="ECO:0007669"/>
    <property type="project" value="UniProtKB-KW"/>
</dbReference>
<dbReference type="EMBL" id="JBCNJP010000003">
    <property type="protein sequence ID" value="KAK9079445.1"/>
    <property type="molecule type" value="Genomic_DNA"/>
</dbReference>
<comment type="similarity">
    <text evidence="1">Belongs to the carotenoid oxygenase family.</text>
</comment>
<evidence type="ECO:0008006" key="8">
    <source>
        <dbReference type="Google" id="ProtNLM"/>
    </source>
</evidence>
<keyword evidence="7" id="KW-1185">Reference proteome</keyword>
<dbReference type="Proteomes" id="UP001408789">
    <property type="component" value="Unassembled WGS sequence"/>
</dbReference>
<proteinExistence type="inferred from homology"/>
<dbReference type="Pfam" id="PF03055">
    <property type="entry name" value="RPE65"/>
    <property type="match status" value="1"/>
</dbReference>
<feature type="binding site" evidence="5">
    <location>
        <position position="576"/>
    </location>
    <ligand>
        <name>Fe cation</name>
        <dbReference type="ChEBI" id="CHEBI:24875"/>
        <note>catalytic</note>
    </ligand>
</feature>
<evidence type="ECO:0000313" key="6">
    <source>
        <dbReference type="EMBL" id="KAK9079445.1"/>
    </source>
</evidence>